<dbReference type="AlphaFoldDB" id="A0A1Q9D9Q2"/>
<comment type="caution">
    <text evidence="1">The sequence shown here is derived from an EMBL/GenBank/DDBJ whole genome shotgun (WGS) entry which is preliminary data.</text>
</comment>
<evidence type="ECO:0000313" key="1">
    <source>
        <dbReference type="EMBL" id="OLP91877.1"/>
    </source>
</evidence>
<dbReference type="EMBL" id="LSRX01000645">
    <property type="protein sequence ID" value="OLP91877.1"/>
    <property type="molecule type" value="Genomic_DNA"/>
</dbReference>
<accession>A0A1Q9D9Q2</accession>
<protein>
    <submittedName>
        <fullName evidence="1">Uncharacterized protein</fullName>
    </submittedName>
</protein>
<reference evidence="1 2" key="1">
    <citation type="submission" date="2016-02" db="EMBL/GenBank/DDBJ databases">
        <title>Genome analysis of coral dinoflagellate symbionts highlights evolutionary adaptations to a symbiotic lifestyle.</title>
        <authorList>
            <person name="Aranda M."/>
            <person name="Li Y."/>
            <person name="Liew Y.J."/>
            <person name="Baumgarten S."/>
            <person name="Simakov O."/>
            <person name="Wilson M."/>
            <person name="Piel J."/>
            <person name="Ashoor H."/>
            <person name="Bougouffa S."/>
            <person name="Bajic V.B."/>
            <person name="Ryu T."/>
            <person name="Ravasi T."/>
            <person name="Bayer T."/>
            <person name="Micklem G."/>
            <person name="Kim H."/>
            <person name="Bhak J."/>
            <person name="Lajeunesse T.C."/>
            <person name="Voolstra C.R."/>
        </authorList>
    </citation>
    <scope>NUCLEOTIDE SEQUENCE [LARGE SCALE GENOMIC DNA]</scope>
    <source>
        <strain evidence="1 2">CCMP2467</strain>
    </source>
</reference>
<evidence type="ECO:0000313" key="2">
    <source>
        <dbReference type="Proteomes" id="UP000186817"/>
    </source>
</evidence>
<name>A0A1Q9D9Q2_SYMMI</name>
<sequence length="80" mass="8869">MLANIAFTRKLTINVENHTLEKQAFIFSGEHFDCGDWKEKGGTRQPTVKIGEFAELPGTTWGSFRLLGPPSRNMADSCAP</sequence>
<keyword evidence="2" id="KW-1185">Reference proteome</keyword>
<dbReference type="Proteomes" id="UP000186817">
    <property type="component" value="Unassembled WGS sequence"/>
</dbReference>
<gene>
    <name evidence="1" type="ORF">AK812_SmicGene26374</name>
</gene>
<organism evidence="1 2">
    <name type="scientific">Symbiodinium microadriaticum</name>
    <name type="common">Dinoflagellate</name>
    <name type="synonym">Zooxanthella microadriatica</name>
    <dbReference type="NCBI Taxonomy" id="2951"/>
    <lineage>
        <taxon>Eukaryota</taxon>
        <taxon>Sar</taxon>
        <taxon>Alveolata</taxon>
        <taxon>Dinophyceae</taxon>
        <taxon>Suessiales</taxon>
        <taxon>Symbiodiniaceae</taxon>
        <taxon>Symbiodinium</taxon>
    </lineage>
</organism>
<proteinExistence type="predicted"/>